<reference evidence="1" key="2">
    <citation type="submission" date="2023-06" db="EMBL/GenBank/DDBJ databases">
        <authorList>
            <person name="Ma L."/>
            <person name="Liu K.-W."/>
            <person name="Li Z."/>
            <person name="Hsiao Y.-Y."/>
            <person name="Qi Y."/>
            <person name="Fu T."/>
            <person name="Tang G."/>
            <person name="Zhang D."/>
            <person name="Sun W.-H."/>
            <person name="Liu D.-K."/>
            <person name="Li Y."/>
            <person name="Chen G.-Z."/>
            <person name="Liu X.-D."/>
            <person name="Liao X.-Y."/>
            <person name="Jiang Y.-T."/>
            <person name="Yu X."/>
            <person name="Hao Y."/>
            <person name="Huang J."/>
            <person name="Zhao X.-W."/>
            <person name="Ke S."/>
            <person name="Chen Y.-Y."/>
            <person name="Wu W.-L."/>
            <person name="Hsu J.-L."/>
            <person name="Lin Y.-F."/>
            <person name="Huang M.-D."/>
            <person name="Li C.-Y."/>
            <person name="Huang L."/>
            <person name="Wang Z.-W."/>
            <person name="Zhao X."/>
            <person name="Zhong W.-Y."/>
            <person name="Peng D.-H."/>
            <person name="Ahmad S."/>
            <person name="Lan S."/>
            <person name="Zhang J.-S."/>
            <person name="Tsai W.-C."/>
            <person name="Van De Peer Y."/>
            <person name="Liu Z.-J."/>
        </authorList>
    </citation>
    <scope>NUCLEOTIDE SEQUENCE</scope>
    <source>
        <strain evidence="1">CP</strain>
        <tissue evidence="1">Leaves</tissue>
    </source>
</reference>
<keyword evidence="2" id="KW-1185">Reference proteome</keyword>
<proteinExistence type="predicted"/>
<comment type="caution">
    <text evidence="1">The sequence shown here is derived from an EMBL/GenBank/DDBJ whole genome shotgun (WGS) entry which is preliminary data.</text>
</comment>
<dbReference type="AlphaFoldDB" id="A0AAV9C4M4"/>
<organism evidence="1 2">
    <name type="scientific">Acorus calamus</name>
    <name type="common">Sweet flag</name>
    <dbReference type="NCBI Taxonomy" id="4465"/>
    <lineage>
        <taxon>Eukaryota</taxon>
        <taxon>Viridiplantae</taxon>
        <taxon>Streptophyta</taxon>
        <taxon>Embryophyta</taxon>
        <taxon>Tracheophyta</taxon>
        <taxon>Spermatophyta</taxon>
        <taxon>Magnoliopsida</taxon>
        <taxon>Liliopsida</taxon>
        <taxon>Acoraceae</taxon>
        <taxon>Acorus</taxon>
    </lineage>
</organism>
<reference evidence="1" key="1">
    <citation type="journal article" date="2023" name="Nat. Commun.">
        <title>Diploid and tetraploid genomes of Acorus and the evolution of monocots.</title>
        <authorList>
            <person name="Ma L."/>
            <person name="Liu K.W."/>
            <person name="Li Z."/>
            <person name="Hsiao Y.Y."/>
            <person name="Qi Y."/>
            <person name="Fu T."/>
            <person name="Tang G.D."/>
            <person name="Zhang D."/>
            <person name="Sun W.H."/>
            <person name="Liu D.K."/>
            <person name="Li Y."/>
            <person name="Chen G.Z."/>
            <person name="Liu X.D."/>
            <person name="Liao X.Y."/>
            <person name="Jiang Y.T."/>
            <person name="Yu X."/>
            <person name="Hao Y."/>
            <person name="Huang J."/>
            <person name="Zhao X.W."/>
            <person name="Ke S."/>
            <person name="Chen Y.Y."/>
            <person name="Wu W.L."/>
            <person name="Hsu J.L."/>
            <person name="Lin Y.F."/>
            <person name="Huang M.D."/>
            <person name="Li C.Y."/>
            <person name="Huang L."/>
            <person name="Wang Z.W."/>
            <person name="Zhao X."/>
            <person name="Zhong W.Y."/>
            <person name="Peng D.H."/>
            <person name="Ahmad S."/>
            <person name="Lan S."/>
            <person name="Zhang J.S."/>
            <person name="Tsai W.C."/>
            <person name="Van de Peer Y."/>
            <person name="Liu Z.J."/>
        </authorList>
    </citation>
    <scope>NUCLEOTIDE SEQUENCE</scope>
    <source>
        <strain evidence="1">CP</strain>
    </source>
</reference>
<evidence type="ECO:0000313" key="2">
    <source>
        <dbReference type="Proteomes" id="UP001180020"/>
    </source>
</evidence>
<sequence length="129" mass="14442">MGIAHARRMSLNNLHVCSDAQAIVELLQGKGVGPPQLQEHLSFIHSLDSKVDPLHFYKVSREAVEAPEYIARQAARLQLNLCTDDMEEMETRFLPRSSSRSIDSTEELCILDGGEAEVLVINRRGEVEI</sequence>
<protein>
    <submittedName>
        <fullName evidence="1">Uncharacterized protein</fullName>
    </submittedName>
</protein>
<accession>A0AAV9C4M4</accession>
<dbReference type="EMBL" id="JAUJYO010000021">
    <property type="protein sequence ID" value="KAK1283640.1"/>
    <property type="molecule type" value="Genomic_DNA"/>
</dbReference>
<evidence type="ECO:0000313" key="1">
    <source>
        <dbReference type="EMBL" id="KAK1283640.1"/>
    </source>
</evidence>
<gene>
    <name evidence="1" type="ORF">QJS10_CPB21g01360</name>
</gene>
<name>A0AAV9C4M4_ACOCL</name>
<dbReference type="Proteomes" id="UP001180020">
    <property type="component" value="Unassembled WGS sequence"/>
</dbReference>